<protein>
    <recommendedName>
        <fullName evidence="1">Phage head morphogenesis domain-containing protein</fullName>
    </recommendedName>
</protein>
<name>A0A9X4XQV2_9BRAD</name>
<evidence type="ECO:0000313" key="3">
    <source>
        <dbReference type="Proteomes" id="UP000438991"/>
    </source>
</evidence>
<organism evidence="2 3">
    <name type="scientific">Rhodoplanes serenus</name>
    <dbReference type="NCBI Taxonomy" id="200615"/>
    <lineage>
        <taxon>Bacteria</taxon>
        <taxon>Pseudomonadati</taxon>
        <taxon>Pseudomonadota</taxon>
        <taxon>Alphaproteobacteria</taxon>
        <taxon>Hyphomicrobiales</taxon>
        <taxon>Nitrobacteraceae</taxon>
        <taxon>Rhodoplanes</taxon>
    </lineage>
</organism>
<dbReference type="EMBL" id="WNKV01000024">
    <property type="protein sequence ID" value="MTW19102.1"/>
    <property type="molecule type" value="Genomic_DNA"/>
</dbReference>
<dbReference type="Proteomes" id="UP000438991">
    <property type="component" value="Unassembled WGS sequence"/>
</dbReference>
<sequence>MPTTVSALSLPFAEAIGFFGQKVNATSEHWTDVWQAANARAFTVAGAATKALVADFRVEITKALEQGTTLQDFAKRFPEIVAKHGWTHTGTPGWRSRIIYETNLSMAYSAGRWAQATEPETLAQYPYWQYVHSGSLHPRLNHLSWNGLTLRADDPWWSTHWPPNGWRCGCRVRPLSARGLARQGKSAPDQAPPIETYQWTNPKTGEVHQVPKGIDPSFDYNPGQAWKAEPVSIPANATFEVPPLKPAVAAPALPLLSGYAETWRRAFEAVDETAIRAITRAPPLERLPDEPGKPPYYRRRDPAGIHMPGMDPATSDGRVTWRHEFGHHLDATHPGAPRSRSGYASEQLVAVMEQTRADLVADVTRSQSTAGALADRLRAIPPGRRLDDTIDRVLSAVGSPFDRADIAVMADDAVAPALTAALAARDVRSTLKLLHHLAGKPDSRAAAVMLSDLVDAVTRHAIGGHADGLPGHTAEYYTLFPPLPGDYTAGHAVETFANSFALRTGAPVYRRVMEWLLPDLGRAMERLLETY</sequence>
<gene>
    <name evidence="2" type="ORF">GJ689_23160</name>
</gene>
<comment type="caution">
    <text evidence="2">The sequence shown here is derived from an EMBL/GenBank/DDBJ whole genome shotgun (WGS) entry which is preliminary data.</text>
</comment>
<dbReference type="AlphaFoldDB" id="A0A9X4XQV2"/>
<feature type="domain" description="Phage head morphogenesis" evidence="1">
    <location>
        <begin position="56"/>
        <end position="172"/>
    </location>
</feature>
<reference evidence="2 3" key="1">
    <citation type="submission" date="2019-11" db="EMBL/GenBank/DDBJ databases">
        <title>Whole-genome sequence of Rhodoplanes serenus DSM 18633, type strain.</title>
        <authorList>
            <person name="Kyndt J.A."/>
            <person name="Meyer T.E."/>
        </authorList>
    </citation>
    <scope>NUCLEOTIDE SEQUENCE [LARGE SCALE GENOMIC DNA]</scope>
    <source>
        <strain evidence="2 3">DSM 18633</strain>
    </source>
</reference>
<dbReference type="RefSeq" id="WP_155481397.1">
    <property type="nucleotide sequence ID" value="NZ_WNKV01000024.1"/>
</dbReference>
<proteinExistence type="predicted"/>
<evidence type="ECO:0000259" key="1">
    <source>
        <dbReference type="Pfam" id="PF04233"/>
    </source>
</evidence>
<accession>A0A9X4XQV2</accession>
<dbReference type="InterPro" id="IPR006528">
    <property type="entry name" value="Phage_head_morphogenesis_dom"/>
</dbReference>
<evidence type="ECO:0000313" key="2">
    <source>
        <dbReference type="EMBL" id="MTW19102.1"/>
    </source>
</evidence>
<dbReference type="Pfam" id="PF04233">
    <property type="entry name" value="Phage_Mu_F"/>
    <property type="match status" value="1"/>
</dbReference>